<evidence type="ECO:0000256" key="2">
    <source>
        <dbReference type="ARBA" id="ARBA00022448"/>
    </source>
</evidence>
<reference evidence="8" key="1">
    <citation type="submission" date="2021-01" db="EMBL/GenBank/DDBJ databases">
        <authorList>
            <consortium name="Genoscope - CEA"/>
            <person name="William W."/>
        </authorList>
    </citation>
    <scope>NUCLEOTIDE SEQUENCE</scope>
</reference>
<keyword evidence="2" id="KW-0813">Transport</keyword>
<evidence type="ECO:0000256" key="5">
    <source>
        <dbReference type="ARBA" id="ARBA00023136"/>
    </source>
</evidence>
<evidence type="ECO:0000313" key="8">
    <source>
        <dbReference type="EMBL" id="CAD8113584.1"/>
    </source>
</evidence>
<dbReference type="GO" id="GO:0022857">
    <property type="term" value="F:transmembrane transporter activity"/>
    <property type="evidence" value="ECO:0007669"/>
    <property type="project" value="InterPro"/>
</dbReference>
<feature type="transmembrane region" description="Helical" evidence="6">
    <location>
        <begin position="263"/>
        <end position="288"/>
    </location>
</feature>
<dbReference type="PROSITE" id="PS50850">
    <property type="entry name" value="MFS"/>
    <property type="match status" value="1"/>
</dbReference>
<keyword evidence="4 6" id="KW-1133">Transmembrane helix</keyword>
<feature type="transmembrane region" description="Helical" evidence="6">
    <location>
        <begin position="300"/>
        <end position="320"/>
    </location>
</feature>
<evidence type="ECO:0000313" key="9">
    <source>
        <dbReference type="Proteomes" id="UP000692954"/>
    </source>
</evidence>
<dbReference type="GO" id="GO:0016020">
    <property type="term" value="C:membrane"/>
    <property type="evidence" value="ECO:0007669"/>
    <property type="project" value="UniProtKB-SubCell"/>
</dbReference>
<evidence type="ECO:0000256" key="6">
    <source>
        <dbReference type="SAM" id="Phobius"/>
    </source>
</evidence>
<feature type="transmembrane region" description="Helical" evidence="6">
    <location>
        <begin position="118"/>
        <end position="135"/>
    </location>
</feature>
<comment type="subcellular location">
    <subcellularLocation>
        <location evidence="1">Membrane</location>
        <topology evidence="1">Multi-pass membrane protein</topology>
    </subcellularLocation>
</comment>
<dbReference type="Pfam" id="PF00083">
    <property type="entry name" value="Sugar_tr"/>
    <property type="match status" value="1"/>
</dbReference>
<dbReference type="InterPro" id="IPR005828">
    <property type="entry name" value="MFS_sugar_transport-like"/>
</dbReference>
<comment type="caution">
    <text evidence="8">The sequence shown here is derived from an EMBL/GenBank/DDBJ whole genome shotgun (WGS) entry which is preliminary data.</text>
</comment>
<gene>
    <name evidence="8" type="ORF">PSON_ATCC_30995.1.T1030204</name>
</gene>
<dbReference type="PANTHER" id="PTHR48020">
    <property type="entry name" value="PROTON MYO-INOSITOL COTRANSPORTER"/>
    <property type="match status" value="1"/>
</dbReference>
<feature type="transmembrane region" description="Helical" evidence="6">
    <location>
        <begin position="147"/>
        <end position="170"/>
    </location>
</feature>
<name>A0A8S1QEH2_9CILI</name>
<feature type="transmembrane region" description="Helical" evidence="6">
    <location>
        <begin position="61"/>
        <end position="82"/>
    </location>
</feature>
<dbReference type="OrthoDB" id="4044674at2759"/>
<dbReference type="EMBL" id="CAJJDN010000103">
    <property type="protein sequence ID" value="CAD8113584.1"/>
    <property type="molecule type" value="Genomic_DNA"/>
</dbReference>
<feature type="transmembrane region" description="Helical" evidence="6">
    <location>
        <begin position="424"/>
        <end position="445"/>
    </location>
</feature>
<sequence length="476" mass="53923">MKTNISDNQPKVNSVFQVVLMNVNIQLGALNIGYVLSYLTLTIDTLFENLGISNEERTSSLSLINGILPLGCVLGVIIGYFLKKKFTNKQCIHIADLIGLSSLLAVITNTNVIITFRFFLGVANGISSLIMPVYVKSLCPEKYYYQISMILGYGVNTGLAIGQLMGIGYIKYHGETSNWWRIVFLFPAVIFIIRSTVIYCFYNYDSPEQLLQKNDIEKAKFILSKIYQKEYVEGQLDRYRQIAQNEQLKTQKSFLHIFQKKNLIGLQVGVISMFVQIWCGSFAVFYYSAQIFEELSGGELMLKTIYTICIGLFSAVAQFTTIPMLPKLGQKYILIIGSFLMGAINITIAILSNFKSDTVLFLIFVFLVILIMVFAATLSPVCWGIVPQLNDSDGTFFAMDLRWIFQAILIFSFPYIVQDVNISGAFYIFGSVDLFYTIYCGFFILDSRGKTAAQILEMYYDKYSKFLVLPQTENNQ</sequence>
<keyword evidence="3 6" id="KW-0812">Transmembrane</keyword>
<protein>
    <recommendedName>
        <fullName evidence="7">Major facilitator superfamily (MFS) profile domain-containing protein</fullName>
    </recommendedName>
</protein>
<feature type="transmembrane region" description="Helical" evidence="6">
    <location>
        <begin position="398"/>
        <end position="418"/>
    </location>
</feature>
<dbReference type="InterPro" id="IPR050814">
    <property type="entry name" value="Myo-inositol_Transporter"/>
</dbReference>
<accession>A0A8S1QEH2</accession>
<dbReference type="PANTHER" id="PTHR48020:SF12">
    <property type="entry name" value="PROTON MYO-INOSITOL COTRANSPORTER"/>
    <property type="match status" value="1"/>
</dbReference>
<feature type="domain" description="Major facilitator superfamily (MFS) profile" evidence="7">
    <location>
        <begin position="17"/>
        <end position="448"/>
    </location>
</feature>
<feature type="transmembrane region" description="Helical" evidence="6">
    <location>
        <begin position="21"/>
        <end position="41"/>
    </location>
</feature>
<evidence type="ECO:0000256" key="3">
    <source>
        <dbReference type="ARBA" id="ARBA00022692"/>
    </source>
</evidence>
<proteinExistence type="predicted"/>
<evidence type="ECO:0000256" key="1">
    <source>
        <dbReference type="ARBA" id="ARBA00004141"/>
    </source>
</evidence>
<evidence type="ECO:0000259" key="7">
    <source>
        <dbReference type="PROSITE" id="PS50850"/>
    </source>
</evidence>
<organism evidence="8 9">
    <name type="scientific">Paramecium sonneborni</name>
    <dbReference type="NCBI Taxonomy" id="65129"/>
    <lineage>
        <taxon>Eukaryota</taxon>
        <taxon>Sar</taxon>
        <taxon>Alveolata</taxon>
        <taxon>Ciliophora</taxon>
        <taxon>Intramacronucleata</taxon>
        <taxon>Oligohymenophorea</taxon>
        <taxon>Peniculida</taxon>
        <taxon>Parameciidae</taxon>
        <taxon>Paramecium</taxon>
    </lineage>
</organism>
<keyword evidence="9" id="KW-1185">Reference proteome</keyword>
<feature type="transmembrane region" description="Helical" evidence="6">
    <location>
        <begin position="332"/>
        <end position="354"/>
    </location>
</feature>
<feature type="transmembrane region" description="Helical" evidence="6">
    <location>
        <begin position="182"/>
        <end position="202"/>
    </location>
</feature>
<dbReference type="Proteomes" id="UP000692954">
    <property type="component" value="Unassembled WGS sequence"/>
</dbReference>
<keyword evidence="5 6" id="KW-0472">Membrane</keyword>
<feature type="transmembrane region" description="Helical" evidence="6">
    <location>
        <begin position="360"/>
        <end position="386"/>
    </location>
</feature>
<evidence type="ECO:0000256" key="4">
    <source>
        <dbReference type="ARBA" id="ARBA00022989"/>
    </source>
</evidence>
<dbReference type="AlphaFoldDB" id="A0A8S1QEH2"/>
<dbReference type="InterPro" id="IPR020846">
    <property type="entry name" value="MFS_dom"/>
</dbReference>